<protein>
    <recommendedName>
        <fullName evidence="4">Phage holin family protein</fullName>
    </recommendedName>
</protein>
<comment type="caution">
    <text evidence="2">The sequence shown here is derived from an EMBL/GenBank/DDBJ whole genome shotgun (WGS) entry which is preliminary data.</text>
</comment>
<evidence type="ECO:0008006" key="4">
    <source>
        <dbReference type="Google" id="ProtNLM"/>
    </source>
</evidence>
<dbReference type="EMBL" id="PFPK01000046">
    <property type="protein sequence ID" value="PIZ94350.1"/>
    <property type="molecule type" value="Genomic_DNA"/>
</dbReference>
<evidence type="ECO:0000313" key="3">
    <source>
        <dbReference type="Proteomes" id="UP000228568"/>
    </source>
</evidence>
<dbReference type="PANTHER" id="PTHR37309">
    <property type="entry name" value="SLR0284 PROTEIN"/>
    <property type="match status" value="1"/>
</dbReference>
<feature type="transmembrane region" description="Helical" evidence="1">
    <location>
        <begin position="88"/>
        <end position="106"/>
    </location>
</feature>
<keyword evidence="1" id="KW-0812">Transmembrane</keyword>
<dbReference type="AlphaFoldDB" id="A0A2M7V6P3"/>
<dbReference type="Proteomes" id="UP000228568">
    <property type="component" value="Unassembled WGS sequence"/>
</dbReference>
<organism evidence="2 3">
    <name type="scientific">Candidatus Magasanikbacteria bacterium CG_4_10_14_0_2_um_filter_37_12</name>
    <dbReference type="NCBI Taxonomy" id="1974637"/>
    <lineage>
        <taxon>Bacteria</taxon>
        <taxon>Candidatus Magasanikiibacteriota</taxon>
    </lineage>
</organism>
<name>A0A2M7V6P3_9BACT</name>
<feature type="transmembrane region" description="Helical" evidence="1">
    <location>
        <begin position="28"/>
        <end position="46"/>
    </location>
</feature>
<gene>
    <name evidence="2" type="ORF">COX81_03915</name>
</gene>
<feature type="transmembrane region" description="Helical" evidence="1">
    <location>
        <begin position="53"/>
        <end position="76"/>
    </location>
</feature>
<evidence type="ECO:0000256" key="1">
    <source>
        <dbReference type="SAM" id="Phobius"/>
    </source>
</evidence>
<dbReference type="PANTHER" id="PTHR37309:SF1">
    <property type="entry name" value="SLR0284 PROTEIN"/>
    <property type="match status" value="1"/>
</dbReference>
<dbReference type="Pfam" id="PF04020">
    <property type="entry name" value="Phage_holin_4_2"/>
    <property type="match status" value="1"/>
</dbReference>
<reference evidence="3" key="1">
    <citation type="submission" date="2017-09" db="EMBL/GenBank/DDBJ databases">
        <title>Depth-based differentiation of microbial function through sediment-hosted aquifers and enrichment of novel symbionts in the deep terrestrial subsurface.</title>
        <authorList>
            <person name="Probst A.J."/>
            <person name="Ladd B."/>
            <person name="Jarett J.K."/>
            <person name="Geller-Mcgrath D.E."/>
            <person name="Sieber C.M.K."/>
            <person name="Emerson J.B."/>
            <person name="Anantharaman K."/>
            <person name="Thomas B.C."/>
            <person name="Malmstrom R."/>
            <person name="Stieglmeier M."/>
            <person name="Klingl A."/>
            <person name="Woyke T."/>
            <person name="Ryan C.M."/>
            <person name="Banfield J.F."/>
        </authorList>
    </citation>
    <scope>NUCLEOTIDE SEQUENCE [LARGE SCALE GENOMIC DNA]</scope>
</reference>
<accession>A0A2M7V6P3</accession>
<keyword evidence="1" id="KW-0472">Membrane</keyword>
<proteinExistence type="predicted"/>
<sequence>MKLLLRWLLNGLTILAIAYYLPGVTVTGFYAALIAALILGLINAIIRPILLVLTLPINLLSLGLFTFVVNGLMFWFGSTIVKGFEVDGFVSAFFGALILTLVSWVVSKSLKS</sequence>
<evidence type="ECO:0000313" key="2">
    <source>
        <dbReference type="EMBL" id="PIZ94350.1"/>
    </source>
</evidence>
<keyword evidence="1" id="KW-1133">Transmembrane helix</keyword>
<dbReference type="InterPro" id="IPR007165">
    <property type="entry name" value="Phage_holin_4_2"/>
</dbReference>